<dbReference type="Proteomes" id="UP000639643">
    <property type="component" value="Unassembled WGS sequence"/>
</dbReference>
<evidence type="ECO:0000313" key="3">
    <source>
        <dbReference type="Proteomes" id="UP000639643"/>
    </source>
</evidence>
<evidence type="ECO:0000259" key="1">
    <source>
        <dbReference type="Pfam" id="PF06985"/>
    </source>
</evidence>
<name>A0A8H6N8U7_9PEZI</name>
<dbReference type="Pfam" id="PF06985">
    <property type="entry name" value="HET"/>
    <property type="match status" value="1"/>
</dbReference>
<dbReference type="PANTHER" id="PTHR33112:SF1">
    <property type="entry name" value="HETEROKARYON INCOMPATIBILITY DOMAIN-CONTAINING PROTEIN"/>
    <property type="match status" value="1"/>
</dbReference>
<dbReference type="OrthoDB" id="5428863at2759"/>
<dbReference type="PANTHER" id="PTHR33112">
    <property type="entry name" value="DOMAIN PROTEIN, PUTATIVE-RELATED"/>
    <property type="match status" value="1"/>
</dbReference>
<feature type="domain" description="Heterokaryon incompatibility" evidence="1">
    <location>
        <begin position="256"/>
        <end position="398"/>
    </location>
</feature>
<reference evidence="2" key="1">
    <citation type="journal article" date="2020" name="Phytopathology">
        <title>Genome Sequence Resources of Colletotrichum truncatum, C. plurivorum, C. musicola, and C. sojae: Four Species Pathogenic to Soybean (Glycine max).</title>
        <authorList>
            <person name="Rogerio F."/>
            <person name="Boufleur T.R."/>
            <person name="Ciampi-Guillardi M."/>
            <person name="Sukno S.A."/>
            <person name="Thon M.R."/>
            <person name="Massola Junior N.S."/>
            <person name="Baroncelli R."/>
        </authorList>
    </citation>
    <scope>NUCLEOTIDE SEQUENCE</scope>
    <source>
        <strain evidence="2">LFN0074</strain>
    </source>
</reference>
<dbReference type="InterPro" id="IPR010730">
    <property type="entry name" value="HET"/>
</dbReference>
<protein>
    <submittedName>
        <fullName evidence="2">Tol protein</fullName>
    </submittedName>
</protein>
<accession>A0A8H6N8U7</accession>
<sequence>MDLAANAKLCDRCRDLDLSLVFADTEDLLDKIDLDSYGKPENVRLFGTALVAIGACSQGVTEWDDELHRSVPVEPETAFLRMRNTLHRYGHIITEWGPDEFSPESCEACRLFYDSRHKEDPRQEPSRWQLRVIPSTDIPLPCRRLVLTNKTWPLSENLHSIVVYLTPPKRARLDHVRIFTGHQDLLCEKTHLIRYDPTEPTLIPRLWSQDMVKDWLDDCRDHGSACNEPRIFQGFRLLDCETVRVVWFDSSEHLRWVALSYVWSIAKDTHKTPKPTSSGPEPAGIPLPDMLPAIILDAISVTRALGFRHLWIDKYCIDQTSPEDKMDQIAKMAAIYSGADLTIVAASEHNGLPGVGETPRKLEGAVNISDCTVFRRATDWRREIVSSIWNTRGWTYQEGALSRRKLYFADTQVMLECKAGFRCETGAGQVSRDVVEETPSLPPGETIKTIGVRDFTNHVTGYSTRSLTFESDTLHAIDGVLQTFRAKHLGGVHSLWGIPSIAPGDGRPLNPEESRVVLERLCWYRPYVCTGKQPGRTRRKDAFPSWSWSGWASGFTTWHKWEVWDSGAAAQYFERTKAVPGLPQPVPSDIAKLPTLKISTTLIPADLFDFSGSFTSMDDFGMLGHYRVSYMPPFGLTVDEFAARLATGTLRFALVAELLLTPEEQAQEFATESFAVLVFEDVGYANFVRRVGLFECSYCPDRGQAEGKFGGIRSWERMRRQGREELLWI</sequence>
<comment type="caution">
    <text evidence="2">The sequence shown here is derived from an EMBL/GenBank/DDBJ whole genome shotgun (WGS) entry which is preliminary data.</text>
</comment>
<keyword evidence="3" id="KW-1185">Reference proteome</keyword>
<proteinExistence type="predicted"/>
<gene>
    <name evidence="2" type="ORF">CMUS01_10164</name>
</gene>
<dbReference type="EMBL" id="WIGM01000460">
    <property type="protein sequence ID" value="KAF6824612.1"/>
    <property type="molecule type" value="Genomic_DNA"/>
</dbReference>
<organism evidence="2 3">
    <name type="scientific">Colletotrichum musicola</name>
    <dbReference type="NCBI Taxonomy" id="2175873"/>
    <lineage>
        <taxon>Eukaryota</taxon>
        <taxon>Fungi</taxon>
        <taxon>Dikarya</taxon>
        <taxon>Ascomycota</taxon>
        <taxon>Pezizomycotina</taxon>
        <taxon>Sordariomycetes</taxon>
        <taxon>Hypocreomycetidae</taxon>
        <taxon>Glomerellales</taxon>
        <taxon>Glomerellaceae</taxon>
        <taxon>Colletotrichum</taxon>
        <taxon>Colletotrichum orchidearum species complex</taxon>
    </lineage>
</organism>
<evidence type="ECO:0000313" key="2">
    <source>
        <dbReference type="EMBL" id="KAF6824612.1"/>
    </source>
</evidence>
<dbReference type="AlphaFoldDB" id="A0A8H6N8U7"/>